<dbReference type="SMART" id="SM00214">
    <property type="entry name" value="VWC"/>
    <property type="match status" value="5"/>
</dbReference>
<keyword evidence="3 5" id="KW-0732">Signal</keyword>
<name>A0A1B0BQX3_9MUSC</name>
<feature type="compositionally biased region" description="Polar residues" evidence="4">
    <location>
        <begin position="835"/>
        <end position="845"/>
    </location>
</feature>
<sequence>MERKRLNHLGFDMHVCAVVAFLMIPLVAETAPLQEYTEVQQYTEGCYYNYNHYNEGDRIMTNEPCLNCTCHNKMLMCYLRVCPFTKPIGHDCIVEKREDQCCPIITCPEVPVDVAHHLTETDTQLHVPEKYGCNLNGKFYPEGAQVPSNPTTPCELCYCIKNRTSCLMQECTLYIEGCMPIYNRGSCCPIRYNCDHENDVLDLEDNYSTTIVTTEQTTERPTPGFILTTTAMSATSTKCVQNHQFYVDGSRVPGENPCQNCYCMRGDIICAVQECKSSLLATNGKICMAAPANGSECCSNNYVCEDDVTTYQNFNTSTLPYSNSDEKVGDISSIPIEHLHSSISEDDIRLQAHIDKHESNGIHRDKFGITEYENLGPLTEFLTTDNPTQRTTYSDDKYFPSEAIDMSDNAIQASTKTNEKEKYPHIPTEQAAFKKNIFVKNGKEKAESDIEELINESTGKKDYITNEKTDIFATETTNAYRKDEIDDSSMTTEISTTMHSVSNGHEKTSIDFDNSANHLTSMTAKPYELRTNSLVSSNPENADYIKYGDIQDHFTKSPEFEEKLEIKNLQSDKTEFESPYYFKHETQTKSLDNDKIFDDIAFTDSEFEPFTEPVNNRKSLKEEEELFVRTNFSSERNNDVLSTRAIETHSITHELTELDTTSPTVYERQHLNHYDKSIGDKVVTDEESVASPDNITVRPSILDFTTDASSKSQYLVSENQVTDISEELFTNESDPEGNEDEQTNPHITKSTVGDQPGFIDIKQYNEFTEYTSEVPFLTGVAKFITENTIFKTAIQQINNGSLASTLDERILALSNDGESVSSKTKSVEVDTIAETTPRSGDTPQYYSHEGKIGTPTKTTDYGFQNEDERFSEASTNGEKFSSASQTTEGIISEKQDNFIVTNFTNVGERSTVNKKIVGMLVPKSEPETATQLSNTGIEQITNSSIGDNKSDIAKEHVQTILYKPMELNENISSYYMQSQDFTEDLSQGTTLENIANNMYRSEKLDGEFALTTSMSDEKITERIESTRKITTHGRPTKTMVIEEQPKKIIQKHPVAEAAPSESVTAEYQGTDVLTKDWNPEQKDKQTENFEYEEYESTEKHFEEDQSRKVEKESEKVTFKAESGFSTMQPLQRTSILHSSANNGVTEISDYESVGYSDESFNALDDEKYLTTTEEWPSDTSKKSDFGIFEGTVQFISTKPSRVSQENQNMRIRFTTSGGEFGTTTTGAIVNNQSVDRLTNHSVNFEINESDIDDESKTIPTDKSMLAKKSSTLPTLLTKMFDDNESSSSVIENNDYKIKETTNGPLESAEKQMFTNVIMTPSENATNFINQYTTASILFRKPAQSYEKMENATTNVKTITSHFALGEISDVHLPPVIPGEGSCLIDQKTYENNAVVPISDKCEMSCKCVNSVVTCDRVHCSMPINVDRCIIDEDKSDKCCPNYICDTTTFPPKMDYITDSIENYNNYVSLTEPTSNKEPLVADETDNNFTNFERVSTVVADDNVFIVQTTKESSTQESGLAEEIEGITRTTLTNSDVENKYLFSRISTHTPNEEYEKNSSILQNEIESGLLDVLLNRTNATTEIWSFVPTPDQLTTLASVEDPTFDLYKNVKEIVTTENITVLKPSGLSLSTLDTNITNTKKQNITDSSDYFINSDTQADTNIFKTESLSTNDNRLENSVSDDYLTNSIKENLGLTEKDNGDEGTTTLRTLENPELITLRTRFIDISQKVVEVNSHPVSEILETSSLSSEDGKEEISTVIPTNIFLPINEKELQKAKPADKSLVDSEETSSEQEDLYTQKEFFTSAHIPFTDETFAASDENVIPQKMLSIPSTNAWNNSGVAAVNTEEKHQPSLNEIIENDVVEDGDLATGTTQSTVKFPALKVVSEQTSEPSSTLISVSHEPTTHNNFKIGEITTYKSNVAEFSTPAELYNMFESENMVTAPPGYTMNVLKEQPNGTSLFQNEYIPNLDPTTQLITEYIGQFNNLSTSEENEMKVLYMNNEFTTGATFEKEQYPLTVTVEPNIKVIDFEDNEKNFDLNEKLIELATEGKINVKENSSSLFTIISNFKSGPDYTTEHDTQITETTEMNTKLTKITENIVHVENKESFVGSQNQISESLYDISAVTTTKNNILTENVNKNIISIEPDERTDQSVYSSTKYPLLSYHIATDKFSEISDQNTNTDEGQSPPSTEHISTKSSSEIHTTTTTTVTPVITTTLLTTQHPQQPATYGQQPQYPSYTEDEYTDEDETEIFGPGTCRYGGKLYVSAQQIPRDDPCDFCFCFRSDIICLQQSCPPPISGCHEEPISGFCCPRYECPVSMATVLNVTTSTTTTSTTLPPHFLHHSYGNTVQRVGCLINGRSYRVGDKIESTSGPCINCTCGGDGKMKCDPQACVPEPTMQQVMAVVAATHKR</sequence>
<reference evidence="8" key="1">
    <citation type="submission" date="2015-01" db="EMBL/GenBank/DDBJ databases">
        <authorList>
            <person name="Aksoy S."/>
            <person name="Warren W."/>
            <person name="Wilson R.K."/>
        </authorList>
    </citation>
    <scope>NUCLEOTIDE SEQUENCE [LARGE SCALE GENOMIC DNA]</scope>
    <source>
        <strain evidence="8">IAEA</strain>
    </source>
</reference>
<feature type="compositionally biased region" description="Acidic residues" evidence="4">
    <location>
        <begin position="2238"/>
        <end position="2248"/>
    </location>
</feature>
<dbReference type="SUPFAM" id="SSF57603">
    <property type="entry name" value="FnI-like domain"/>
    <property type="match status" value="6"/>
</dbReference>
<protein>
    <recommendedName>
        <fullName evidence="6">VWFC domain-containing protein</fullName>
    </recommendedName>
</protein>
<feature type="compositionally biased region" description="Acidic residues" evidence="4">
    <location>
        <begin position="733"/>
        <end position="742"/>
    </location>
</feature>
<evidence type="ECO:0000256" key="3">
    <source>
        <dbReference type="ARBA" id="ARBA00022729"/>
    </source>
</evidence>
<feature type="region of interest" description="Disordered" evidence="4">
    <location>
        <begin position="835"/>
        <end position="856"/>
    </location>
</feature>
<feature type="domain" description="VWFC" evidence="6">
    <location>
        <begin position="46"/>
        <end position="107"/>
    </location>
</feature>
<evidence type="ECO:0000256" key="2">
    <source>
        <dbReference type="ARBA" id="ARBA00022525"/>
    </source>
</evidence>
<feature type="compositionally biased region" description="Acidic residues" evidence="4">
    <location>
        <begin position="1784"/>
        <end position="1794"/>
    </location>
</feature>
<feature type="compositionally biased region" description="Basic and acidic residues" evidence="4">
    <location>
        <begin position="1096"/>
        <end position="1113"/>
    </location>
</feature>
<evidence type="ECO:0000259" key="6">
    <source>
        <dbReference type="SMART" id="SM00214"/>
    </source>
</evidence>
<dbReference type="STRING" id="67801.A0A1B0BQX3"/>
<dbReference type="InterPro" id="IPR001007">
    <property type="entry name" value="VWF_dom"/>
</dbReference>
<keyword evidence="2" id="KW-0964">Secreted</keyword>
<feature type="region of interest" description="Disordered" evidence="4">
    <location>
        <begin position="1775"/>
        <end position="1794"/>
    </location>
</feature>
<dbReference type="GO" id="GO:0005576">
    <property type="term" value="C:extracellular region"/>
    <property type="evidence" value="ECO:0007669"/>
    <property type="project" value="UniProtKB-SubCell"/>
</dbReference>
<feature type="domain" description="VWFC" evidence="6">
    <location>
        <begin position="133"/>
        <end position="194"/>
    </location>
</feature>
<dbReference type="VEuPathDB" id="VectorBase:GPPI037793"/>
<dbReference type="PANTHER" id="PTHR46698:SF3">
    <property type="entry name" value="TENECTIN ISOFORM 1-RELATED"/>
    <property type="match status" value="1"/>
</dbReference>
<feature type="domain" description="VWFC" evidence="6">
    <location>
        <begin position="2256"/>
        <end position="2314"/>
    </location>
</feature>
<feature type="compositionally biased region" description="Polar residues" evidence="4">
    <location>
        <begin position="2220"/>
        <end position="2236"/>
    </location>
</feature>
<evidence type="ECO:0000313" key="8">
    <source>
        <dbReference type="Proteomes" id="UP000092460"/>
    </source>
</evidence>
<dbReference type="InterPro" id="IPR052424">
    <property type="entry name" value="Kielin_Chordin-BMP_Reg"/>
</dbReference>
<feature type="region of interest" description="Disordered" evidence="4">
    <location>
        <begin position="2218"/>
        <end position="2248"/>
    </location>
</feature>
<feature type="domain" description="VWFC" evidence="6">
    <location>
        <begin position="239"/>
        <end position="304"/>
    </location>
</feature>
<dbReference type="PANTHER" id="PTHR46698">
    <property type="entry name" value="CROSSVEINLESS 2"/>
    <property type="match status" value="1"/>
</dbReference>
<organism evidence="7 8">
    <name type="scientific">Glossina palpalis gambiensis</name>
    <dbReference type="NCBI Taxonomy" id="67801"/>
    <lineage>
        <taxon>Eukaryota</taxon>
        <taxon>Metazoa</taxon>
        <taxon>Ecdysozoa</taxon>
        <taxon>Arthropoda</taxon>
        <taxon>Hexapoda</taxon>
        <taxon>Insecta</taxon>
        <taxon>Pterygota</taxon>
        <taxon>Neoptera</taxon>
        <taxon>Endopterygota</taxon>
        <taxon>Diptera</taxon>
        <taxon>Brachycera</taxon>
        <taxon>Muscomorpha</taxon>
        <taxon>Hippoboscoidea</taxon>
        <taxon>Glossinidae</taxon>
        <taxon>Glossina</taxon>
    </lineage>
</organism>
<feature type="compositionally biased region" description="Polar residues" evidence="4">
    <location>
        <begin position="744"/>
        <end position="753"/>
    </location>
</feature>
<feature type="region of interest" description="Disordered" evidence="4">
    <location>
        <begin position="2172"/>
        <end position="2205"/>
    </location>
</feature>
<evidence type="ECO:0000256" key="1">
    <source>
        <dbReference type="ARBA" id="ARBA00004613"/>
    </source>
</evidence>
<keyword evidence="8" id="KW-1185">Reference proteome</keyword>
<evidence type="ECO:0000256" key="5">
    <source>
        <dbReference type="SAM" id="SignalP"/>
    </source>
</evidence>
<feature type="region of interest" description="Disordered" evidence="4">
    <location>
        <begin position="726"/>
        <end position="754"/>
    </location>
</feature>
<evidence type="ECO:0000313" key="7">
    <source>
        <dbReference type="EnsemblMetazoa" id="GPPI037793-PA"/>
    </source>
</evidence>
<comment type="subcellular location">
    <subcellularLocation>
        <location evidence="1">Secreted</location>
    </subcellularLocation>
</comment>
<feature type="domain" description="VWFC" evidence="6">
    <location>
        <begin position="1382"/>
        <end position="1444"/>
    </location>
</feature>
<feature type="compositionally biased region" description="Low complexity" evidence="4">
    <location>
        <begin position="2187"/>
        <end position="2205"/>
    </location>
</feature>
<dbReference type="Proteomes" id="UP000092460">
    <property type="component" value="Unassembled WGS sequence"/>
</dbReference>
<feature type="region of interest" description="Disordered" evidence="4">
    <location>
        <begin position="1080"/>
        <end position="1113"/>
    </location>
</feature>
<accession>A0A1B0BQX3</accession>
<feature type="chain" id="PRO_5008405084" description="VWFC domain-containing protein" evidence="5">
    <location>
        <begin position="31"/>
        <end position="2410"/>
    </location>
</feature>
<dbReference type="EnsemblMetazoa" id="GPPI037793-RA">
    <property type="protein sequence ID" value="GPPI037793-PA"/>
    <property type="gene ID" value="GPPI037793"/>
</dbReference>
<feature type="signal peptide" evidence="5">
    <location>
        <begin position="1"/>
        <end position="30"/>
    </location>
</feature>
<reference evidence="7" key="2">
    <citation type="submission" date="2020-05" db="UniProtKB">
        <authorList>
            <consortium name="EnsemblMetazoa"/>
        </authorList>
    </citation>
    <scope>IDENTIFICATION</scope>
    <source>
        <strain evidence="7">IAEA</strain>
    </source>
</reference>
<evidence type="ECO:0000256" key="4">
    <source>
        <dbReference type="SAM" id="MobiDB-lite"/>
    </source>
</evidence>
<dbReference type="EMBL" id="JXJN01018838">
    <property type="status" value="NOT_ANNOTATED_CDS"/>
    <property type="molecule type" value="Genomic_DNA"/>
</dbReference>
<proteinExistence type="predicted"/>
<feature type="compositionally biased region" description="Polar residues" evidence="4">
    <location>
        <begin position="2173"/>
        <end position="2186"/>
    </location>
</feature>